<evidence type="ECO:0000313" key="4">
    <source>
        <dbReference type="EMBL" id="CAG5134847.1"/>
    </source>
</evidence>
<gene>
    <name evidence="4" type="ORF">CUNI_LOCUS20405</name>
</gene>
<evidence type="ECO:0000256" key="2">
    <source>
        <dbReference type="PROSITE-ProRule" id="PRU00235"/>
    </source>
</evidence>
<dbReference type="InterPro" id="IPR051625">
    <property type="entry name" value="Signaling_Regulatory_Domain"/>
</dbReference>
<dbReference type="PROSITE" id="PS50012">
    <property type="entry name" value="RCC1_3"/>
    <property type="match status" value="6"/>
</dbReference>
<dbReference type="EMBL" id="CAJHNH020007667">
    <property type="protein sequence ID" value="CAG5134847.1"/>
    <property type="molecule type" value="Genomic_DNA"/>
</dbReference>
<evidence type="ECO:0000256" key="1">
    <source>
        <dbReference type="ARBA" id="ARBA00022737"/>
    </source>
</evidence>
<dbReference type="AlphaFoldDB" id="A0A8S3ZYR5"/>
<accession>A0A8S3ZYR5</accession>
<dbReference type="SUPFAM" id="SSF50985">
    <property type="entry name" value="RCC1/BLIP-II"/>
    <property type="match status" value="2"/>
</dbReference>
<sequence length="387" mass="40644">MAVYTWGLGKTGQLGTGRLDTEYTPHLANKTADGLELETAKDISCGALFTAVVTVDGSVFTTGYGKYGRLGLGDTENDACFFTEVSSFGQVSQVSCGSWHAAAVTDSGQVYIWGYKKACGDCLLLDSTTVSQTVGSMLGNPTLVPFDVGVKIAGVSCGHNYTFLWATNGNVYSWGSGHYGVLGHGSEDDLLMPTKVEHLLARAVVSVGAGHDHCGIVTHDGLLFMTGKGSDGALGLGSSKLANALLPILCRCQWKITAVSCSKGEQHAHTLALTEEGQVLSWGDGCKGKLGLGDEEKRLVPTLISPEHFHNETVKTVSAGGIHSAAATTEGSVYTWGCGSDGRLGHPEGHRYLFRSKVPKKVEQLPKTSAGPVLVSSGYYHTAAIVP</sequence>
<protein>
    <recommendedName>
        <fullName evidence="3">RCC1-like domain-containing protein</fullName>
    </recommendedName>
</protein>
<keyword evidence="1" id="KW-0677">Repeat</keyword>
<dbReference type="PRINTS" id="PR00633">
    <property type="entry name" value="RCCNDNSATION"/>
</dbReference>
<dbReference type="InterPro" id="IPR009091">
    <property type="entry name" value="RCC1/BLIP-II"/>
</dbReference>
<evidence type="ECO:0000259" key="3">
    <source>
        <dbReference type="Pfam" id="PF25390"/>
    </source>
</evidence>
<feature type="repeat" description="RCC1" evidence="2">
    <location>
        <begin position="331"/>
        <end position="387"/>
    </location>
</feature>
<evidence type="ECO:0000313" key="5">
    <source>
        <dbReference type="Proteomes" id="UP000678393"/>
    </source>
</evidence>
<dbReference type="PANTHER" id="PTHR22872">
    <property type="entry name" value="BTK-BINDING PROTEIN-RELATED"/>
    <property type="match status" value="1"/>
</dbReference>
<feature type="repeat" description="RCC1" evidence="2">
    <location>
        <begin position="1"/>
        <end position="56"/>
    </location>
</feature>
<dbReference type="Pfam" id="PF25390">
    <property type="entry name" value="WD40_RLD"/>
    <property type="match status" value="1"/>
</dbReference>
<name>A0A8S3ZYR5_9EUPU</name>
<dbReference type="InterPro" id="IPR000408">
    <property type="entry name" value="Reg_chr_condens"/>
</dbReference>
<feature type="domain" description="RCC1-like" evidence="3">
    <location>
        <begin position="3"/>
        <end position="384"/>
    </location>
</feature>
<feature type="repeat" description="RCC1" evidence="2">
    <location>
        <begin position="277"/>
        <end position="330"/>
    </location>
</feature>
<dbReference type="PROSITE" id="PS00626">
    <property type="entry name" value="RCC1_2"/>
    <property type="match status" value="1"/>
</dbReference>
<reference evidence="4" key="1">
    <citation type="submission" date="2021-04" db="EMBL/GenBank/DDBJ databases">
        <authorList>
            <consortium name="Molecular Ecology Group"/>
        </authorList>
    </citation>
    <scope>NUCLEOTIDE SEQUENCE</scope>
</reference>
<dbReference type="OrthoDB" id="5370059at2759"/>
<dbReference type="Proteomes" id="UP000678393">
    <property type="component" value="Unassembled WGS sequence"/>
</dbReference>
<keyword evidence="5" id="KW-1185">Reference proteome</keyword>
<dbReference type="InterPro" id="IPR058923">
    <property type="entry name" value="RCC1-like_dom"/>
</dbReference>
<dbReference type="PANTHER" id="PTHR22872:SF2">
    <property type="entry name" value="INHIBITOR OF BRUTON TYROSINE KINASE"/>
    <property type="match status" value="1"/>
</dbReference>
<dbReference type="Gene3D" id="2.130.10.30">
    <property type="entry name" value="Regulator of chromosome condensation 1/beta-lactamase-inhibitor protein II"/>
    <property type="match status" value="2"/>
</dbReference>
<feature type="repeat" description="RCC1" evidence="2">
    <location>
        <begin position="57"/>
        <end position="107"/>
    </location>
</feature>
<comment type="caution">
    <text evidence="4">The sequence shown here is derived from an EMBL/GenBank/DDBJ whole genome shotgun (WGS) entry which is preliminary data.</text>
</comment>
<organism evidence="4 5">
    <name type="scientific">Candidula unifasciata</name>
    <dbReference type="NCBI Taxonomy" id="100452"/>
    <lineage>
        <taxon>Eukaryota</taxon>
        <taxon>Metazoa</taxon>
        <taxon>Spiralia</taxon>
        <taxon>Lophotrochozoa</taxon>
        <taxon>Mollusca</taxon>
        <taxon>Gastropoda</taxon>
        <taxon>Heterobranchia</taxon>
        <taxon>Euthyneura</taxon>
        <taxon>Panpulmonata</taxon>
        <taxon>Eupulmonata</taxon>
        <taxon>Stylommatophora</taxon>
        <taxon>Helicina</taxon>
        <taxon>Helicoidea</taxon>
        <taxon>Geomitridae</taxon>
        <taxon>Candidula</taxon>
    </lineage>
</organism>
<proteinExistence type="predicted"/>
<feature type="repeat" description="RCC1" evidence="2">
    <location>
        <begin position="169"/>
        <end position="220"/>
    </location>
</feature>
<feature type="repeat" description="RCC1" evidence="2">
    <location>
        <begin position="108"/>
        <end position="168"/>
    </location>
</feature>